<reference evidence="1 2" key="1">
    <citation type="submission" date="2013-05" db="EMBL/GenBank/DDBJ databases">
        <title>Draft genome of the parasitic nematode Anyclostoma ceylanicum.</title>
        <authorList>
            <person name="Mitreva M."/>
        </authorList>
    </citation>
    <scope>NUCLEOTIDE SEQUENCE [LARGE SCALE GENOMIC DNA]</scope>
</reference>
<name>A0A0D6M9S8_9BILA</name>
<protein>
    <submittedName>
        <fullName evidence="1">Uncharacterized protein</fullName>
    </submittedName>
</protein>
<evidence type="ECO:0000313" key="1">
    <source>
        <dbReference type="EMBL" id="EPB76612.1"/>
    </source>
</evidence>
<dbReference type="InterPro" id="IPR005312">
    <property type="entry name" value="DUF1759"/>
</dbReference>
<proteinExistence type="predicted"/>
<dbReference type="PANTHER" id="PTHR22954:SF3">
    <property type="entry name" value="PROTEIN CBG08539"/>
    <property type="match status" value="1"/>
</dbReference>
<keyword evidence="2" id="KW-1185">Reference proteome</keyword>
<accession>A0A0D6M9S8</accession>
<sequence>MATSLKTRKGVLTRHTNTLSQFLTQYAHFGDDAVVTDQTSSGELLNQIQMVEIQIRTTRNAFEKALYAFTETVDSLENPLTEEEEKIISEYINKSQEIISETENLLTKMEVNKQCLSFHGRIHSQVTRTTPENTLGGNLMARAELPKIPIPEFSGKTWQWDNFWELFNATVHSLSISDLQKFNYLLRALKGEARESVVRFQVTSSNYSLAISHLQQKDGNVQTIVTSLHKQLEQWSARSSALKDQRKLLDQLCIITTQLEKKGEPLDSPWLLSKILYRFTETIQRGILREKVSPPPGESWTFKKLMTTLDVVIK</sequence>
<evidence type="ECO:0000313" key="2">
    <source>
        <dbReference type="Proteomes" id="UP000054495"/>
    </source>
</evidence>
<dbReference type="AlphaFoldDB" id="A0A0D6M9S8"/>
<dbReference type="Pfam" id="PF03564">
    <property type="entry name" value="DUF1759"/>
    <property type="match status" value="1"/>
</dbReference>
<dbReference type="Proteomes" id="UP000054495">
    <property type="component" value="Unassembled WGS sequence"/>
</dbReference>
<dbReference type="EMBL" id="KE124859">
    <property type="protein sequence ID" value="EPB76612.1"/>
    <property type="molecule type" value="Genomic_DNA"/>
</dbReference>
<organism evidence="1 2">
    <name type="scientific">Ancylostoma ceylanicum</name>
    <dbReference type="NCBI Taxonomy" id="53326"/>
    <lineage>
        <taxon>Eukaryota</taxon>
        <taxon>Metazoa</taxon>
        <taxon>Ecdysozoa</taxon>
        <taxon>Nematoda</taxon>
        <taxon>Chromadorea</taxon>
        <taxon>Rhabditida</taxon>
        <taxon>Rhabditina</taxon>
        <taxon>Rhabditomorpha</taxon>
        <taxon>Strongyloidea</taxon>
        <taxon>Ancylostomatidae</taxon>
        <taxon>Ancylostomatinae</taxon>
        <taxon>Ancylostoma</taxon>
    </lineage>
</organism>
<gene>
    <name evidence="1" type="ORF">ANCCEY_04321</name>
</gene>
<dbReference type="PANTHER" id="PTHR22954">
    <property type="entry name" value="RETROVIRAL PROTEASE-RELATED"/>
    <property type="match status" value="1"/>
</dbReference>